<name>A0A1M7RNA6_9ACTN</name>
<keyword evidence="2" id="KW-0813">Transport</keyword>
<dbReference type="PANTHER" id="PTHR30222:SF18">
    <property type="entry name" value="BIFUNCTIONAL POLYHYDROXYBUTYRATE SYNTHASE _ ABC TRANSPORTER PERIPLASMIC BINDING PROTEIN-RELATED"/>
    <property type="match status" value="1"/>
</dbReference>
<evidence type="ECO:0000256" key="2">
    <source>
        <dbReference type="ARBA" id="ARBA00022448"/>
    </source>
</evidence>
<dbReference type="OrthoDB" id="9813777at2"/>
<dbReference type="InterPro" id="IPR006059">
    <property type="entry name" value="SBP"/>
</dbReference>
<evidence type="ECO:0000313" key="6">
    <source>
        <dbReference type="EMBL" id="SHN47556.1"/>
    </source>
</evidence>
<reference evidence="6 7" key="1">
    <citation type="submission" date="2016-11" db="EMBL/GenBank/DDBJ databases">
        <authorList>
            <person name="Jaros S."/>
            <person name="Januszkiewicz K."/>
            <person name="Wedrychowicz H."/>
        </authorList>
    </citation>
    <scope>NUCLEOTIDE SEQUENCE [LARGE SCALE GENOMIC DNA]</scope>
    <source>
        <strain evidence="6 7">DSM 46144</strain>
    </source>
</reference>
<keyword evidence="7" id="KW-1185">Reference proteome</keyword>
<keyword evidence="3 5" id="KW-0732">Signal</keyword>
<dbReference type="Proteomes" id="UP000184440">
    <property type="component" value="Unassembled WGS sequence"/>
</dbReference>
<feature type="signal peptide" evidence="5">
    <location>
        <begin position="1"/>
        <end position="22"/>
    </location>
</feature>
<dbReference type="PANTHER" id="PTHR30222">
    <property type="entry name" value="SPERMIDINE/PUTRESCINE-BINDING PERIPLASMIC PROTEIN"/>
    <property type="match status" value="1"/>
</dbReference>
<dbReference type="AlphaFoldDB" id="A0A1M7RNA6"/>
<organism evidence="6 7">
    <name type="scientific">Cryptosporangium aurantiacum</name>
    <dbReference type="NCBI Taxonomy" id="134849"/>
    <lineage>
        <taxon>Bacteria</taxon>
        <taxon>Bacillati</taxon>
        <taxon>Actinomycetota</taxon>
        <taxon>Actinomycetes</taxon>
        <taxon>Cryptosporangiales</taxon>
        <taxon>Cryptosporangiaceae</taxon>
        <taxon>Cryptosporangium</taxon>
    </lineage>
</organism>
<proteinExistence type="predicted"/>
<dbReference type="Gene3D" id="3.40.190.10">
    <property type="entry name" value="Periplasmic binding protein-like II"/>
    <property type="match status" value="2"/>
</dbReference>
<evidence type="ECO:0000256" key="3">
    <source>
        <dbReference type="ARBA" id="ARBA00022729"/>
    </source>
</evidence>
<dbReference type="GO" id="GO:0015846">
    <property type="term" value="P:polyamine transport"/>
    <property type="evidence" value="ECO:0007669"/>
    <property type="project" value="InterPro"/>
</dbReference>
<dbReference type="STRING" id="134849.SAMN05443668_12516"/>
<evidence type="ECO:0000313" key="7">
    <source>
        <dbReference type="Proteomes" id="UP000184440"/>
    </source>
</evidence>
<accession>A0A1M7RNA6</accession>
<keyword evidence="4" id="KW-0574">Periplasm</keyword>
<dbReference type="SUPFAM" id="SSF53850">
    <property type="entry name" value="Periplasmic binding protein-like II"/>
    <property type="match status" value="1"/>
</dbReference>
<dbReference type="RefSeq" id="WP_073265536.1">
    <property type="nucleotide sequence ID" value="NZ_FRCS01000025.1"/>
</dbReference>
<evidence type="ECO:0000256" key="5">
    <source>
        <dbReference type="SAM" id="SignalP"/>
    </source>
</evidence>
<dbReference type="EMBL" id="FRCS01000025">
    <property type="protein sequence ID" value="SHN47556.1"/>
    <property type="molecule type" value="Genomic_DNA"/>
</dbReference>
<dbReference type="Pfam" id="PF13416">
    <property type="entry name" value="SBP_bac_8"/>
    <property type="match status" value="1"/>
</dbReference>
<evidence type="ECO:0000256" key="4">
    <source>
        <dbReference type="ARBA" id="ARBA00022764"/>
    </source>
</evidence>
<dbReference type="PRINTS" id="PR00909">
    <property type="entry name" value="SPERMDNBNDNG"/>
</dbReference>
<comment type="subcellular location">
    <subcellularLocation>
        <location evidence="1">Periplasm</location>
    </subcellularLocation>
</comment>
<dbReference type="GO" id="GO:0019808">
    <property type="term" value="F:polyamine binding"/>
    <property type="evidence" value="ECO:0007669"/>
    <property type="project" value="InterPro"/>
</dbReference>
<sequence length="404" mass="43652">MRTRPLSRVLAGAAAVVLVAAAAACGTSDDSESSSESSAGFTPPKLEALDKLGTPEGALSILSWAGYAEDGTNDPKVDWVSPFEKATGCQVNVKVFNTSDEAVSLMKTGEYDVVSASGDASLRLIAAGDVEPVNTDLIPNYADLYPFLKDQKWNSVEGVSYGVPHGWGANLLMYRTDVVKPAPTSWSAVFEENAATKGKVTAYDSPIYIADAALYLMKHQPDLGIKNPYALDDKQFQAAVDLLKKQKVNVGEYWSDYLKEVSAFKSGDSVIGTSWQVIVNVAKSEKVPVEAVLPSEGATGWSDTWMVGAKSKHKTCAYKWLDHIVSPEANAQVAEYFGEAPSNPKACALTADKAHCDTFHAGDEAYAKQVWYWSTPITQCLDGRTDVKCKDYSAWTQAWTEIKG</sequence>
<feature type="chain" id="PRO_5039251681" evidence="5">
    <location>
        <begin position="23"/>
        <end position="404"/>
    </location>
</feature>
<gene>
    <name evidence="6" type="ORF">SAMN05443668_12516</name>
</gene>
<dbReference type="CDD" id="cd13588">
    <property type="entry name" value="PBP2_polyamine_1"/>
    <property type="match status" value="1"/>
</dbReference>
<dbReference type="PROSITE" id="PS51257">
    <property type="entry name" value="PROKAR_LIPOPROTEIN"/>
    <property type="match status" value="1"/>
</dbReference>
<evidence type="ECO:0000256" key="1">
    <source>
        <dbReference type="ARBA" id="ARBA00004418"/>
    </source>
</evidence>
<dbReference type="GO" id="GO:0042597">
    <property type="term" value="C:periplasmic space"/>
    <property type="evidence" value="ECO:0007669"/>
    <property type="project" value="UniProtKB-SubCell"/>
</dbReference>
<dbReference type="InterPro" id="IPR001188">
    <property type="entry name" value="Sperm_putr-bd"/>
</dbReference>
<protein>
    <submittedName>
        <fullName evidence="6">Putative spermidine/putrescine transport system substrate-binding protein</fullName>
    </submittedName>
</protein>